<dbReference type="PANTHER" id="PTHR43646:SF3">
    <property type="entry name" value="SLR1566 PROTEIN"/>
    <property type="match status" value="1"/>
</dbReference>
<gene>
    <name evidence="3" type="ORF">ACFSKK_05455</name>
</gene>
<dbReference type="Pfam" id="PF00535">
    <property type="entry name" value="Glycos_transf_2"/>
    <property type="match status" value="1"/>
</dbReference>
<evidence type="ECO:0000256" key="1">
    <source>
        <dbReference type="SAM" id="Phobius"/>
    </source>
</evidence>
<name>A0ABW5BW67_9BACI</name>
<keyword evidence="1" id="KW-0472">Membrane</keyword>
<dbReference type="GO" id="GO:0016757">
    <property type="term" value="F:glycosyltransferase activity"/>
    <property type="evidence" value="ECO:0007669"/>
    <property type="project" value="UniProtKB-KW"/>
</dbReference>
<dbReference type="PANTHER" id="PTHR43646">
    <property type="entry name" value="GLYCOSYLTRANSFERASE"/>
    <property type="match status" value="1"/>
</dbReference>
<feature type="domain" description="Glycosyltransferase 2-like" evidence="2">
    <location>
        <begin position="37"/>
        <end position="207"/>
    </location>
</feature>
<keyword evidence="3" id="KW-0808">Transferase</keyword>
<feature type="transmembrane region" description="Helical" evidence="1">
    <location>
        <begin position="337"/>
        <end position="359"/>
    </location>
</feature>
<feature type="transmembrane region" description="Helical" evidence="1">
    <location>
        <begin position="6"/>
        <end position="25"/>
    </location>
</feature>
<dbReference type="EMBL" id="JBHUIK010000001">
    <property type="protein sequence ID" value="MFD2213160.1"/>
    <property type="molecule type" value="Genomic_DNA"/>
</dbReference>
<accession>A0ABW5BW67</accession>
<dbReference type="RefSeq" id="WP_247341314.1">
    <property type="nucleotide sequence ID" value="NZ_CP095550.1"/>
</dbReference>
<keyword evidence="1" id="KW-0812">Transmembrane</keyword>
<dbReference type="InterPro" id="IPR001173">
    <property type="entry name" value="Glyco_trans_2-like"/>
</dbReference>
<dbReference type="Proteomes" id="UP001597318">
    <property type="component" value="Unassembled WGS sequence"/>
</dbReference>
<dbReference type="Gene3D" id="3.90.550.10">
    <property type="entry name" value="Spore Coat Polysaccharide Biosynthesis Protein SpsA, Chain A"/>
    <property type="match status" value="1"/>
</dbReference>
<protein>
    <submittedName>
        <fullName evidence="3">Glycosyltransferase</fullName>
        <ecNumber evidence="3">2.4.-.-</ecNumber>
    </submittedName>
</protein>
<dbReference type="InterPro" id="IPR029044">
    <property type="entry name" value="Nucleotide-diphossugar_trans"/>
</dbReference>
<comment type="caution">
    <text evidence="3">The sequence shown here is derived from an EMBL/GenBank/DDBJ whole genome shotgun (WGS) entry which is preliminary data.</text>
</comment>
<keyword evidence="4" id="KW-1185">Reference proteome</keyword>
<feature type="transmembrane region" description="Helical" evidence="1">
    <location>
        <begin position="274"/>
        <end position="296"/>
    </location>
</feature>
<keyword evidence="3" id="KW-0328">Glycosyltransferase</keyword>
<reference evidence="4" key="1">
    <citation type="journal article" date="2019" name="Int. J. Syst. Evol. Microbiol.">
        <title>The Global Catalogue of Microorganisms (GCM) 10K type strain sequencing project: providing services to taxonomists for standard genome sequencing and annotation.</title>
        <authorList>
            <consortium name="The Broad Institute Genomics Platform"/>
            <consortium name="The Broad Institute Genome Sequencing Center for Infectious Disease"/>
            <person name="Wu L."/>
            <person name="Ma J."/>
        </authorList>
    </citation>
    <scope>NUCLEOTIDE SEQUENCE [LARGE SCALE GENOMIC DNA]</scope>
    <source>
        <strain evidence="4">CGMCC 1.15474</strain>
    </source>
</reference>
<proteinExistence type="predicted"/>
<evidence type="ECO:0000259" key="2">
    <source>
        <dbReference type="Pfam" id="PF00535"/>
    </source>
</evidence>
<keyword evidence="1" id="KW-1133">Transmembrane helix</keyword>
<dbReference type="SUPFAM" id="SSF53448">
    <property type="entry name" value="Nucleotide-diphospho-sugar transferases"/>
    <property type="match status" value="1"/>
</dbReference>
<evidence type="ECO:0000313" key="4">
    <source>
        <dbReference type="Proteomes" id="UP001597318"/>
    </source>
</evidence>
<organism evidence="3 4">
    <name type="scientific">Metabacillus endolithicus</name>
    <dbReference type="NCBI Taxonomy" id="1535204"/>
    <lineage>
        <taxon>Bacteria</taxon>
        <taxon>Bacillati</taxon>
        <taxon>Bacillota</taxon>
        <taxon>Bacilli</taxon>
        <taxon>Bacillales</taxon>
        <taxon>Bacillaceae</taxon>
        <taxon>Metabacillus</taxon>
    </lineage>
</organism>
<sequence>MLIYIIILSLFLIWTIFNSFFMPEVKKQKVNHNKLVSILIPLRNEEDNAMELITSLKKLTYQNLEFHLLDDQSSDRTSSIIKSLISNDKRFTLLYGTDLPQGWTGKVHACNQLSKHAKGDYFLFLDADIRLSPDVIQSVIHMLDKQNGHLITGFPRFPVHHLLEKWLVPMQHFLIYFHLPLFLANYTQMSSAAAAHGSFMLFERQAYFSIGGHETIKNSLLDDVHLARLMKKQGYKVILSNITSFVTCYMYKNNKEVWEGFKKNTFVGIGRSRFLAIILISFYSCFFIFPGLLVVYEVYNLLVKDYITISNILPYFLIVSQKGFVDRKTKQNVSISFAMPLIATFFIALLISSMVTSIMKKGYIWKGRKYH</sequence>
<evidence type="ECO:0000313" key="3">
    <source>
        <dbReference type="EMBL" id="MFD2213160.1"/>
    </source>
</evidence>
<dbReference type="CDD" id="cd00761">
    <property type="entry name" value="Glyco_tranf_GTA_type"/>
    <property type="match status" value="1"/>
</dbReference>
<dbReference type="EC" id="2.4.-.-" evidence="3"/>